<proteinExistence type="predicted"/>
<organism evidence="1 2">
    <name type="scientific">Ambrosiozyma monospora</name>
    <name type="common">Yeast</name>
    <name type="synonym">Endomycopsis monosporus</name>
    <dbReference type="NCBI Taxonomy" id="43982"/>
    <lineage>
        <taxon>Eukaryota</taxon>
        <taxon>Fungi</taxon>
        <taxon>Dikarya</taxon>
        <taxon>Ascomycota</taxon>
        <taxon>Saccharomycotina</taxon>
        <taxon>Pichiomycetes</taxon>
        <taxon>Pichiales</taxon>
        <taxon>Pichiaceae</taxon>
        <taxon>Ambrosiozyma</taxon>
    </lineage>
</organism>
<sequence>MNSIQFLASTVDKALNVRHPIEPMELGKQGPSKPTKPPSANVPTKTSPQEIQQQLIDLAVTATSSDSSVVSREDEASIHLQHQRNNSMNLESDYAEVIDDFSVFGFLLKVILFLPNNLIYKPTVLILRILTFPARLLYRILFISSVEEDIDGGLSINSYKTGTHGVHAPTDNNTIDGATTDEDDNNPLIREKQDQFANSTSTCSSSSTLTDNQDDRRSSTNTIPTIVEEDLEFEVTDKADDLIKSPTQDLATTTPTSPSISTTPLLKRSYIMSRSGSGSSAQATPQQKICFPQIIVQFRYQQPTSNSNEDIGVGFG</sequence>
<name>A0ACB5TLW5_AMBMO</name>
<keyword evidence="2" id="KW-1185">Reference proteome</keyword>
<protein>
    <submittedName>
        <fullName evidence="1">Unnamed protein product</fullName>
    </submittedName>
</protein>
<dbReference type="EMBL" id="BSXS01007985">
    <property type="protein sequence ID" value="GME91046.1"/>
    <property type="molecule type" value="Genomic_DNA"/>
</dbReference>
<evidence type="ECO:0000313" key="1">
    <source>
        <dbReference type="EMBL" id="GME91046.1"/>
    </source>
</evidence>
<gene>
    <name evidence="1" type="ORF">Amon02_000883000</name>
</gene>
<dbReference type="Proteomes" id="UP001165064">
    <property type="component" value="Unassembled WGS sequence"/>
</dbReference>
<comment type="caution">
    <text evidence="1">The sequence shown here is derived from an EMBL/GenBank/DDBJ whole genome shotgun (WGS) entry which is preliminary data.</text>
</comment>
<reference evidence="1" key="1">
    <citation type="submission" date="2023-04" db="EMBL/GenBank/DDBJ databases">
        <title>Ambrosiozyma monospora NBRC 10751.</title>
        <authorList>
            <person name="Ichikawa N."/>
            <person name="Sato H."/>
            <person name="Tonouchi N."/>
        </authorList>
    </citation>
    <scope>NUCLEOTIDE SEQUENCE</scope>
    <source>
        <strain evidence="1">NBRC 10751</strain>
    </source>
</reference>
<evidence type="ECO:0000313" key="2">
    <source>
        <dbReference type="Proteomes" id="UP001165064"/>
    </source>
</evidence>
<accession>A0ACB5TLW5</accession>